<accession>A0A1U7LJP5</accession>
<dbReference type="GO" id="GO:0006360">
    <property type="term" value="P:transcription by RNA polymerase I"/>
    <property type="evidence" value="ECO:0007669"/>
    <property type="project" value="InterPro"/>
</dbReference>
<protein>
    <submittedName>
        <fullName evidence="2">Uncharacterized protein</fullName>
    </submittedName>
</protein>
<evidence type="ECO:0000313" key="2">
    <source>
        <dbReference type="EMBL" id="OLL22813.1"/>
    </source>
</evidence>
<evidence type="ECO:0000256" key="1">
    <source>
        <dbReference type="SAM" id="MobiDB-lite"/>
    </source>
</evidence>
<gene>
    <name evidence="2" type="ORF">NEOLI_000937</name>
</gene>
<organism evidence="2 3">
    <name type="scientific">Neolecta irregularis (strain DAH-3)</name>
    <dbReference type="NCBI Taxonomy" id="1198029"/>
    <lineage>
        <taxon>Eukaryota</taxon>
        <taxon>Fungi</taxon>
        <taxon>Dikarya</taxon>
        <taxon>Ascomycota</taxon>
        <taxon>Taphrinomycotina</taxon>
        <taxon>Neolectales</taxon>
        <taxon>Neolectaceae</taxon>
        <taxon>Neolecta</taxon>
    </lineage>
</organism>
<comment type="caution">
    <text evidence="2">The sequence shown here is derived from an EMBL/GenBank/DDBJ whole genome shotgun (WGS) entry which is preliminary data.</text>
</comment>
<dbReference type="PANTHER" id="PTHR28155:SF1">
    <property type="entry name" value="DNA-DIRECTED RNA POLYMERASE I SUBUNIT RPA34.5-DOMAIN-CONTAINING PROTEIN"/>
    <property type="match status" value="1"/>
</dbReference>
<dbReference type="Gene3D" id="6.20.250.70">
    <property type="match status" value="1"/>
</dbReference>
<keyword evidence="3" id="KW-1185">Reference proteome</keyword>
<feature type="compositionally biased region" description="Basic residues" evidence="1">
    <location>
        <begin position="219"/>
        <end position="231"/>
    </location>
</feature>
<sequence>MGENSYSTAQKQASQSGEQICDNNVEAHLSKRVPSGYKAINVAENIFSKRELDGKDLWLIRAPAKTPTHLIQSIPISLMRKGHTEITLPNNKTYSLRDDIGNQEGVCSRLVVPSETKPGKFKLSKEAMFSRRIYISESFTLPPRCVPDDLTAARIPMIQPDNMRIRYTPIGFGEGDTGSMGEEPLCKKIKSNHLSENVLEADEVLTVVSPKKNGEMSKSKSRSRKKKRSGK</sequence>
<dbReference type="OrthoDB" id="76224at2759"/>
<dbReference type="EMBL" id="LXFE01002711">
    <property type="protein sequence ID" value="OLL22813.1"/>
    <property type="molecule type" value="Genomic_DNA"/>
</dbReference>
<dbReference type="AlphaFoldDB" id="A0A1U7LJP5"/>
<name>A0A1U7LJP5_NEOID</name>
<dbReference type="PANTHER" id="PTHR28155">
    <property type="entry name" value="ACR243WP"/>
    <property type="match status" value="1"/>
</dbReference>
<dbReference type="InterPro" id="IPR013240">
    <property type="entry name" value="DNA-dir_RNA_pol1_su_RPA34"/>
</dbReference>
<reference evidence="2 3" key="1">
    <citation type="submission" date="2016-04" db="EMBL/GenBank/DDBJ databases">
        <title>Evolutionary innovation and constraint leading to complex multicellularity in the Ascomycota.</title>
        <authorList>
            <person name="Cisse O."/>
            <person name="Nguyen A."/>
            <person name="Hewitt D.A."/>
            <person name="Jedd G."/>
            <person name="Stajich J.E."/>
        </authorList>
    </citation>
    <scope>NUCLEOTIDE SEQUENCE [LARGE SCALE GENOMIC DNA]</scope>
    <source>
        <strain evidence="2 3">DAH-3</strain>
    </source>
</reference>
<dbReference type="Pfam" id="PF08208">
    <property type="entry name" value="RNA_polI_A34"/>
    <property type="match status" value="1"/>
</dbReference>
<evidence type="ECO:0000313" key="3">
    <source>
        <dbReference type="Proteomes" id="UP000186594"/>
    </source>
</evidence>
<dbReference type="Proteomes" id="UP000186594">
    <property type="component" value="Unassembled WGS sequence"/>
</dbReference>
<proteinExistence type="predicted"/>
<feature type="region of interest" description="Disordered" evidence="1">
    <location>
        <begin position="208"/>
        <end position="231"/>
    </location>
</feature>
<dbReference type="STRING" id="1198029.A0A1U7LJP5"/>
<dbReference type="InterPro" id="IPR053263">
    <property type="entry name" value="Euk_RPA34_RNAP_subunit"/>
</dbReference>